<evidence type="ECO:0000256" key="4">
    <source>
        <dbReference type="ARBA" id="ARBA00022519"/>
    </source>
</evidence>
<evidence type="ECO:0000256" key="9">
    <source>
        <dbReference type="RuleBase" id="RU369079"/>
    </source>
</evidence>
<comment type="caution">
    <text evidence="11">The sequence shown here is derived from an EMBL/GenBank/DDBJ whole genome shotgun (WGS) entry which is preliminary data.</text>
</comment>
<dbReference type="AlphaFoldDB" id="A0A3L7ANL0"/>
<reference evidence="11 12" key="1">
    <citation type="submission" date="2018-10" db="EMBL/GenBank/DDBJ databases">
        <title>Xanthobacter tagetidis genome sequencing and assembly.</title>
        <authorList>
            <person name="Maclea K.S."/>
            <person name="Goen A.E."/>
            <person name="Fatima S.A."/>
        </authorList>
    </citation>
    <scope>NUCLEOTIDE SEQUENCE [LARGE SCALE GENOMIC DNA]</scope>
    <source>
        <strain evidence="11 12">ATCC 700314</strain>
    </source>
</reference>
<evidence type="ECO:0000313" key="12">
    <source>
        <dbReference type="Proteomes" id="UP000269692"/>
    </source>
</evidence>
<dbReference type="GO" id="GO:0022857">
    <property type="term" value="F:transmembrane transporter activity"/>
    <property type="evidence" value="ECO:0007669"/>
    <property type="project" value="UniProtKB-UniRule"/>
</dbReference>
<keyword evidence="12" id="KW-1185">Reference proteome</keyword>
<evidence type="ECO:0000256" key="3">
    <source>
        <dbReference type="ARBA" id="ARBA00022475"/>
    </source>
</evidence>
<keyword evidence="2 9" id="KW-0813">Transport</keyword>
<feature type="transmembrane region" description="Helical" evidence="9">
    <location>
        <begin position="146"/>
        <end position="168"/>
    </location>
</feature>
<evidence type="ECO:0000256" key="8">
    <source>
        <dbReference type="ARBA" id="ARBA00038436"/>
    </source>
</evidence>
<evidence type="ECO:0000256" key="1">
    <source>
        <dbReference type="ARBA" id="ARBA00004429"/>
    </source>
</evidence>
<comment type="similarity">
    <text evidence="8 9">Belongs to the TRAP transporter small permease family.</text>
</comment>
<dbReference type="PANTHER" id="PTHR35011">
    <property type="entry name" value="2,3-DIKETO-L-GULONATE TRAP TRANSPORTER SMALL PERMEASE PROTEIN YIAM"/>
    <property type="match status" value="1"/>
</dbReference>
<keyword evidence="7 9" id="KW-0472">Membrane</keyword>
<keyword evidence="6 9" id="KW-1133">Transmembrane helix</keyword>
<keyword evidence="3" id="KW-1003">Cell membrane</keyword>
<accession>A0A3L7ANL0</accession>
<protein>
    <recommendedName>
        <fullName evidence="9">TRAP transporter small permease protein</fullName>
    </recommendedName>
</protein>
<feature type="transmembrane region" description="Helical" evidence="9">
    <location>
        <begin position="101"/>
        <end position="126"/>
    </location>
</feature>
<feature type="transmembrane region" description="Helical" evidence="9">
    <location>
        <begin position="62"/>
        <end position="80"/>
    </location>
</feature>
<dbReference type="InterPro" id="IPR007387">
    <property type="entry name" value="TRAP_DctQ"/>
</dbReference>
<gene>
    <name evidence="11" type="ORF">D9R14_00725</name>
</gene>
<organism evidence="11 12">
    <name type="scientific">Xanthobacter tagetidis</name>
    <dbReference type="NCBI Taxonomy" id="60216"/>
    <lineage>
        <taxon>Bacteria</taxon>
        <taxon>Pseudomonadati</taxon>
        <taxon>Pseudomonadota</taxon>
        <taxon>Alphaproteobacteria</taxon>
        <taxon>Hyphomicrobiales</taxon>
        <taxon>Xanthobacteraceae</taxon>
        <taxon>Xanthobacter</taxon>
    </lineage>
</organism>
<comment type="subcellular location">
    <subcellularLocation>
        <location evidence="1 9">Cell inner membrane</location>
        <topology evidence="1 9">Multi-pass membrane protein</topology>
    </subcellularLocation>
</comment>
<feature type="transmembrane region" description="Helical" evidence="9">
    <location>
        <begin position="30"/>
        <end position="50"/>
    </location>
</feature>
<dbReference type="InterPro" id="IPR055348">
    <property type="entry name" value="DctQ"/>
</dbReference>
<keyword evidence="5 9" id="KW-0812">Transmembrane</keyword>
<sequence>MSERGGSDLGAMLEAAASGIDRFTEAVGRVVAWFTFATVVVCFATVYLRYVFHVGEIWLQELYAWTHVAAITLGAGYVLMKGGFVRVDLLYARFGPRGKALVELFGTLFLMAPFLAMMAVSGWSFFHTSYVMNEASQWENGLRALWLLKSTLLFFVLTVGLQGVAIIARALAVLLCHQPSHAVVPALPDAP</sequence>
<dbReference type="OrthoDB" id="9794346at2"/>
<evidence type="ECO:0000256" key="5">
    <source>
        <dbReference type="ARBA" id="ARBA00022692"/>
    </source>
</evidence>
<dbReference type="Proteomes" id="UP000269692">
    <property type="component" value="Unassembled WGS sequence"/>
</dbReference>
<comment type="subunit">
    <text evidence="9">The complex comprises the extracytoplasmic solute receptor protein and the two transmembrane proteins.</text>
</comment>
<name>A0A3L7ANL0_9HYPH</name>
<evidence type="ECO:0000256" key="6">
    <source>
        <dbReference type="ARBA" id="ARBA00022989"/>
    </source>
</evidence>
<keyword evidence="4 9" id="KW-0997">Cell inner membrane</keyword>
<dbReference type="GO" id="GO:0005886">
    <property type="term" value="C:plasma membrane"/>
    <property type="evidence" value="ECO:0007669"/>
    <property type="project" value="UniProtKB-SubCell"/>
</dbReference>
<dbReference type="PANTHER" id="PTHR35011:SF4">
    <property type="entry name" value="SLL1102 PROTEIN"/>
    <property type="match status" value="1"/>
</dbReference>
<evidence type="ECO:0000313" key="11">
    <source>
        <dbReference type="EMBL" id="RLP81565.1"/>
    </source>
</evidence>
<dbReference type="RefSeq" id="WP_121621380.1">
    <property type="nucleotide sequence ID" value="NZ_JACIIW010000004.1"/>
</dbReference>
<proteinExistence type="inferred from homology"/>
<evidence type="ECO:0000256" key="7">
    <source>
        <dbReference type="ARBA" id="ARBA00023136"/>
    </source>
</evidence>
<dbReference type="Pfam" id="PF04290">
    <property type="entry name" value="DctQ"/>
    <property type="match status" value="1"/>
</dbReference>
<feature type="domain" description="Tripartite ATP-independent periplasmic transporters DctQ component" evidence="10">
    <location>
        <begin position="39"/>
        <end position="173"/>
    </location>
</feature>
<comment type="function">
    <text evidence="9">Part of the tripartite ATP-independent periplasmic (TRAP) transport system.</text>
</comment>
<evidence type="ECO:0000256" key="2">
    <source>
        <dbReference type="ARBA" id="ARBA00022448"/>
    </source>
</evidence>
<dbReference type="EMBL" id="RCTF01000001">
    <property type="protein sequence ID" value="RLP81565.1"/>
    <property type="molecule type" value="Genomic_DNA"/>
</dbReference>
<evidence type="ECO:0000259" key="10">
    <source>
        <dbReference type="Pfam" id="PF04290"/>
    </source>
</evidence>